<dbReference type="PANTHER" id="PTHR34203:SF15">
    <property type="entry name" value="SLL1173 PROTEIN"/>
    <property type="match status" value="1"/>
</dbReference>
<evidence type="ECO:0000313" key="2">
    <source>
        <dbReference type="EMBL" id="NYJ02883.1"/>
    </source>
</evidence>
<dbReference type="RefSeq" id="WP_179669192.1">
    <property type="nucleotide sequence ID" value="NZ_JACCFP010000001.1"/>
</dbReference>
<sequence length="273" mass="29235">MSRLRSASYLLRRVRQTPALFTNFGSVFLDLGAQATPWSKPELTFRLRNGYVVQCPNVPGARFPLYEIFGDDAYRMAELLDGVDDDAGVLDVGGQIGSFSLAVAAELPKARVHVYEASPTSASYIRRNVEGNDLDGRVTVHGAAMAGEAGDFTFVDSGTASGHNGLTAPDAAGTEVTVPAVTFDEAAALVAADGSAVQLVKMDVEGAEYDIVLRSSPESWREVRSVVMEYHPVPGRHLDDLLEFFAAVGLTPSRMEPGTLPGLGVMWLSRRAA</sequence>
<dbReference type="PANTHER" id="PTHR34203">
    <property type="entry name" value="METHYLTRANSFERASE, FKBM FAMILY PROTEIN"/>
    <property type="match status" value="1"/>
</dbReference>
<comment type="caution">
    <text evidence="2">The sequence shown here is derived from an EMBL/GenBank/DDBJ whole genome shotgun (WGS) entry which is preliminary data.</text>
</comment>
<dbReference type="Proteomes" id="UP000530424">
    <property type="component" value="Unassembled WGS sequence"/>
</dbReference>
<dbReference type="NCBIfam" id="TIGR01444">
    <property type="entry name" value="fkbM_fam"/>
    <property type="match status" value="1"/>
</dbReference>
<dbReference type="AlphaFoldDB" id="A0A853C9I3"/>
<keyword evidence="3" id="KW-1185">Reference proteome</keyword>
<dbReference type="GO" id="GO:0008168">
    <property type="term" value="F:methyltransferase activity"/>
    <property type="evidence" value="ECO:0007669"/>
    <property type="project" value="UniProtKB-KW"/>
</dbReference>
<protein>
    <submittedName>
        <fullName evidence="2">FkbM family methyltransferase</fullName>
    </submittedName>
</protein>
<keyword evidence="2" id="KW-0808">Transferase</keyword>
<reference evidence="2 3" key="1">
    <citation type="submission" date="2020-07" db="EMBL/GenBank/DDBJ databases">
        <title>Sequencing the genomes of 1000 actinobacteria strains.</title>
        <authorList>
            <person name="Klenk H.-P."/>
        </authorList>
    </citation>
    <scope>NUCLEOTIDE SEQUENCE [LARGE SCALE GENOMIC DNA]</scope>
    <source>
        <strain evidence="2 3">DSM 103833</strain>
    </source>
</reference>
<accession>A0A853C9I3</accession>
<feature type="domain" description="Methyltransferase FkbM" evidence="1">
    <location>
        <begin position="91"/>
        <end position="245"/>
    </location>
</feature>
<dbReference type="GO" id="GO:0032259">
    <property type="term" value="P:methylation"/>
    <property type="evidence" value="ECO:0007669"/>
    <property type="project" value="UniProtKB-KW"/>
</dbReference>
<proteinExistence type="predicted"/>
<organism evidence="2 3">
    <name type="scientific">Nocardioides thalensis</name>
    <dbReference type="NCBI Taxonomy" id="1914755"/>
    <lineage>
        <taxon>Bacteria</taxon>
        <taxon>Bacillati</taxon>
        <taxon>Actinomycetota</taxon>
        <taxon>Actinomycetes</taxon>
        <taxon>Propionibacteriales</taxon>
        <taxon>Nocardioidaceae</taxon>
        <taxon>Nocardioides</taxon>
    </lineage>
</organism>
<gene>
    <name evidence="2" type="ORF">HNR19_003581</name>
</gene>
<dbReference type="InterPro" id="IPR006342">
    <property type="entry name" value="FkbM_mtfrase"/>
</dbReference>
<evidence type="ECO:0000313" key="3">
    <source>
        <dbReference type="Proteomes" id="UP000530424"/>
    </source>
</evidence>
<dbReference type="InterPro" id="IPR029063">
    <property type="entry name" value="SAM-dependent_MTases_sf"/>
</dbReference>
<dbReference type="Gene3D" id="3.40.50.150">
    <property type="entry name" value="Vaccinia Virus protein VP39"/>
    <property type="match status" value="1"/>
</dbReference>
<dbReference type="InterPro" id="IPR052514">
    <property type="entry name" value="SAM-dependent_MTase"/>
</dbReference>
<dbReference type="SUPFAM" id="SSF53335">
    <property type="entry name" value="S-adenosyl-L-methionine-dependent methyltransferases"/>
    <property type="match status" value="1"/>
</dbReference>
<name>A0A853C9I3_9ACTN</name>
<evidence type="ECO:0000259" key="1">
    <source>
        <dbReference type="Pfam" id="PF05050"/>
    </source>
</evidence>
<dbReference type="Pfam" id="PF05050">
    <property type="entry name" value="Methyltransf_21"/>
    <property type="match status" value="1"/>
</dbReference>
<keyword evidence="2" id="KW-0489">Methyltransferase</keyword>
<dbReference type="EMBL" id="JACCFP010000001">
    <property type="protein sequence ID" value="NYJ02883.1"/>
    <property type="molecule type" value="Genomic_DNA"/>
</dbReference>